<evidence type="ECO:0000259" key="1">
    <source>
        <dbReference type="Pfam" id="PF00174"/>
    </source>
</evidence>
<feature type="domain" description="Oxidoreductase molybdopterin-binding" evidence="1">
    <location>
        <begin position="91"/>
        <end position="229"/>
    </location>
</feature>
<reference evidence="3" key="1">
    <citation type="journal article" date="2019" name="Int. J. Syst. Evol. Microbiol.">
        <title>The Global Catalogue of Microorganisms (GCM) 10K type strain sequencing project: providing services to taxonomists for standard genome sequencing and annotation.</title>
        <authorList>
            <consortium name="The Broad Institute Genomics Platform"/>
            <consortium name="The Broad Institute Genome Sequencing Center for Infectious Disease"/>
            <person name="Wu L."/>
            <person name="Ma J."/>
        </authorList>
    </citation>
    <scope>NUCLEOTIDE SEQUENCE [LARGE SCALE GENOMIC DNA]</scope>
    <source>
        <strain evidence="3">CGMCC 1.10106</strain>
    </source>
</reference>
<evidence type="ECO:0000313" key="2">
    <source>
        <dbReference type="EMBL" id="GGA56627.1"/>
    </source>
</evidence>
<accession>A0ABQ1H3L2</accession>
<sequence length="253" mass="27865">MSGIITRRAVLTTGALGAGALLSGCDKFQNGAATRPILFAGEQINYGLARALTNRDSLAKEYRPDQMSPLFRVNGTANPNTPTYNAMVAEKFANWRLKVGGLVNRPLDISHQQLLAMPARTQITRHDCVEGWSAIGKWHGPMLGTILKAADVRTTARYVVFTCADLYSGHNYYESIDLIDAFHPQTILAWAMNDAILSVAHGAPIRLRVERQLGYKNAKYVMQIDAVDSLSKIGKGKGGYWEDAIDYDWYAGI</sequence>
<gene>
    <name evidence="2" type="ORF">GCM10011395_28850</name>
</gene>
<keyword evidence="3" id="KW-1185">Reference proteome</keyword>
<dbReference type="InterPro" id="IPR000572">
    <property type="entry name" value="OxRdtase_Mopterin-bd_dom"/>
</dbReference>
<dbReference type="PROSITE" id="PS51257">
    <property type="entry name" value="PROKAR_LIPOPROTEIN"/>
    <property type="match status" value="1"/>
</dbReference>
<dbReference type="Proteomes" id="UP000618591">
    <property type="component" value="Unassembled WGS sequence"/>
</dbReference>
<dbReference type="Gene3D" id="3.90.420.10">
    <property type="entry name" value="Oxidoreductase, molybdopterin-binding domain"/>
    <property type="match status" value="1"/>
</dbReference>
<dbReference type="PANTHER" id="PTHR43032">
    <property type="entry name" value="PROTEIN-METHIONINE-SULFOXIDE REDUCTASE"/>
    <property type="match status" value="1"/>
</dbReference>
<dbReference type="SUPFAM" id="SSF56524">
    <property type="entry name" value="Oxidoreductase molybdopterin-binding domain"/>
    <property type="match status" value="1"/>
</dbReference>
<dbReference type="InterPro" id="IPR036374">
    <property type="entry name" value="OxRdtase_Mopterin-bd_sf"/>
</dbReference>
<dbReference type="PANTHER" id="PTHR43032:SF2">
    <property type="entry name" value="BLL0505 PROTEIN"/>
    <property type="match status" value="1"/>
</dbReference>
<dbReference type="RefSeq" id="WP_188448711.1">
    <property type="nucleotide sequence ID" value="NZ_BMDW01000020.1"/>
</dbReference>
<organism evidence="2 3">
    <name type="scientific">Sphingomonas psychrolutea</name>
    <dbReference type="NCBI Taxonomy" id="1259676"/>
    <lineage>
        <taxon>Bacteria</taxon>
        <taxon>Pseudomonadati</taxon>
        <taxon>Pseudomonadota</taxon>
        <taxon>Alphaproteobacteria</taxon>
        <taxon>Sphingomonadales</taxon>
        <taxon>Sphingomonadaceae</taxon>
        <taxon>Sphingomonas</taxon>
    </lineage>
</organism>
<dbReference type="Pfam" id="PF00174">
    <property type="entry name" value="Oxidored_molyb"/>
    <property type="match status" value="1"/>
</dbReference>
<evidence type="ECO:0000313" key="3">
    <source>
        <dbReference type="Proteomes" id="UP000618591"/>
    </source>
</evidence>
<dbReference type="EMBL" id="BMDW01000020">
    <property type="protein sequence ID" value="GGA56627.1"/>
    <property type="molecule type" value="Genomic_DNA"/>
</dbReference>
<comment type="caution">
    <text evidence="2">The sequence shown here is derived from an EMBL/GenBank/DDBJ whole genome shotgun (WGS) entry which is preliminary data.</text>
</comment>
<protein>
    <submittedName>
        <fullName evidence="2">Molybdopterin oxidoreductase</fullName>
    </submittedName>
</protein>
<name>A0ABQ1H3L2_9SPHN</name>
<proteinExistence type="predicted"/>